<accession>A0A2H0WP33</accession>
<organism evidence="2 3">
    <name type="scientific">Candidatus Tagabacteria bacterium CG09_land_8_20_14_0_10_41_14</name>
    <dbReference type="NCBI Taxonomy" id="1975021"/>
    <lineage>
        <taxon>Bacteria</taxon>
        <taxon>Candidatus Tagaibacteriota</taxon>
    </lineage>
</organism>
<gene>
    <name evidence="2" type="ORF">COT67_00390</name>
</gene>
<evidence type="ECO:0008006" key="4">
    <source>
        <dbReference type="Google" id="ProtNLM"/>
    </source>
</evidence>
<protein>
    <recommendedName>
        <fullName evidence="4">DUF11 domain-containing protein</fullName>
    </recommendedName>
</protein>
<reference evidence="3" key="1">
    <citation type="submission" date="2017-09" db="EMBL/GenBank/DDBJ databases">
        <title>Depth-based differentiation of microbial function through sediment-hosted aquifers and enrichment of novel symbionts in the deep terrestrial subsurface.</title>
        <authorList>
            <person name="Probst A.J."/>
            <person name="Ladd B."/>
            <person name="Jarett J.K."/>
            <person name="Geller-Mcgrath D.E."/>
            <person name="Sieber C.M.K."/>
            <person name="Emerson J.B."/>
            <person name="Anantharaman K."/>
            <person name="Thomas B.C."/>
            <person name="Malmstrom R."/>
            <person name="Stieglmeier M."/>
            <person name="Klingl A."/>
            <person name="Woyke T."/>
            <person name="Ryan C.M."/>
            <person name="Banfield J.F."/>
        </authorList>
    </citation>
    <scope>NUCLEOTIDE SEQUENCE [LARGE SCALE GENOMIC DNA]</scope>
</reference>
<evidence type="ECO:0000313" key="2">
    <source>
        <dbReference type="EMBL" id="PIS13718.1"/>
    </source>
</evidence>
<feature type="transmembrane region" description="Helical" evidence="1">
    <location>
        <begin position="67"/>
        <end position="93"/>
    </location>
</feature>
<comment type="caution">
    <text evidence="2">The sequence shown here is derived from an EMBL/GenBank/DDBJ whole genome shotgun (WGS) entry which is preliminary data.</text>
</comment>
<keyword evidence="1" id="KW-0472">Membrane</keyword>
<evidence type="ECO:0000256" key="1">
    <source>
        <dbReference type="SAM" id="Phobius"/>
    </source>
</evidence>
<name>A0A2H0WP33_9BACT</name>
<evidence type="ECO:0000313" key="3">
    <source>
        <dbReference type="Proteomes" id="UP000230353"/>
    </source>
</evidence>
<keyword evidence="1" id="KW-0812">Transmembrane</keyword>
<dbReference type="Proteomes" id="UP000230353">
    <property type="component" value="Unassembled WGS sequence"/>
</dbReference>
<keyword evidence="1" id="KW-1133">Transmembrane helix</keyword>
<dbReference type="AlphaFoldDB" id="A0A2H0WP33"/>
<dbReference type="EMBL" id="PEZL01000005">
    <property type="protein sequence ID" value="PIS13718.1"/>
    <property type="molecule type" value="Genomic_DNA"/>
</dbReference>
<sequence>MEDNSSLEKLKKRLYKEGDNELEKRTERRETFSEGEGIKSYWNKPTRLREDFKQTIKSMKKKTKFPYFWLFLLIGAIALFSFGGLYLLGAGIFPGANVVSSRNIDLGLEGPSLVNAGEYNRWFVSLTNNNAATLELSDVILKYPAGSLDADGEIIKEQRFPLGKVRSGENIRQGVGFFAMGEEEELKEIEIILEYRLEGSNAIFAKSELRVIKLSRSPVGISLHFPKETEAGQELSLGIEYVSNSEVVLKNLYLKIEYPPGFRFVDSSLPAVGGKNEWEIGDLAPREQHSLEVKGILEGQDLTELVFHVSIGRKDENNDFNNFNSQTASVVLKRSFLNLSVLVNGKDVDVISSGKSLTITIPWENDLPTEVRNAVINVKLTGEVVDFYTLNVSRGFYRSSDNSIIWNFSSFSDLSSLSPGETGEAKFSFSLKDVFSVEQPEDKNFSFVIEGEMTGIRISEQGDTSDIRSTFSKEVKIASHVQLVSSVLHYSGPFSNQGAVPPKVGEQTTYTISWSVSNFYNDVSAVIVRASLPSYISWLDKVDPAGEDVTYNASTGEVVWTPGLVEAGTGILRPVKTFSFQVALTPALNQVGDSPVLSDRPSFEGKDLFTGVVLRTTGVLLKTNSIPEAQFNNYLGKVIE</sequence>
<proteinExistence type="predicted"/>